<dbReference type="CDD" id="cd19531">
    <property type="entry name" value="LCL_NRPS-like"/>
    <property type="match status" value="1"/>
</dbReference>
<dbReference type="HOGENOM" id="CLU_000022_2_4_6"/>
<dbReference type="InterPro" id="IPR000873">
    <property type="entry name" value="AMP-dep_synth/lig_dom"/>
</dbReference>
<dbReference type="SUPFAM" id="SSF56801">
    <property type="entry name" value="Acetyl-CoA synthetase-like"/>
    <property type="match status" value="1"/>
</dbReference>
<feature type="domain" description="AMP-dependent synthetase/ligase" evidence="1">
    <location>
        <begin position="260"/>
        <end position="613"/>
    </location>
</feature>
<dbReference type="FunFam" id="3.40.50.980:FF:000001">
    <property type="entry name" value="Non-ribosomal peptide synthetase"/>
    <property type="match status" value="1"/>
</dbReference>
<proteinExistence type="predicted"/>
<protein>
    <submittedName>
        <fullName evidence="3">Peptide synthase</fullName>
    </submittedName>
</protein>
<comment type="caution">
    <text evidence="3">The sequence shown here is derived from an EMBL/GenBank/DDBJ whole genome shotgun (WGS) entry which is preliminary data.</text>
</comment>
<dbReference type="PANTHER" id="PTHR45398:SF1">
    <property type="entry name" value="ENZYME, PUTATIVE (JCVI)-RELATED"/>
    <property type="match status" value="1"/>
</dbReference>
<dbReference type="SUPFAM" id="SSF52777">
    <property type="entry name" value="CoA-dependent acyltransferases"/>
    <property type="match status" value="1"/>
</dbReference>
<gene>
    <name evidence="3" type="ORF">PSYJA_29708</name>
</gene>
<dbReference type="Gene3D" id="3.30.559.30">
    <property type="entry name" value="Nonribosomal peptide synthetase, condensation domain"/>
    <property type="match status" value="1"/>
</dbReference>
<dbReference type="InterPro" id="IPR010071">
    <property type="entry name" value="AA_adenyl_dom"/>
</dbReference>
<evidence type="ECO:0000259" key="1">
    <source>
        <dbReference type="Pfam" id="PF00501"/>
    </source>
</evidence>
<feature type="non-terminal residue" evidence="3">
    <location>
        <position position="644"/>
    </location>
</feature>
<accession>F3FRR3</accession>
<dbReference type="InterPro" id="IPR020845">
    <property type="entry name" value="AMP-binding_CS"/>
</dbReference>
<feature type="domain" description="Condensation" evidence="2">
    <location>
        <begin position="2"/>
        <end position="240"/>
    </location>
</feature>
<dbReference type="InterPro" id="IPR001242">
    <property type="entry name" value="Condensation_dom"/>
</dbReference>
<dbReference type="Gene3D" id="3.40.50.980">
    <property type="match status" value="2"/>
</dbReference>
<name>F3FRR3_PSESX</name>
<dbReference type="AlphaFoldDB" id="F3FRR3"/>
<evidence type="ECO:0000313" key="3">
    <source>
        <dbReference type="EMBL" id="EGH32905.1"/>
    </source>
</evidence>
<evidence type="ECO:0000313" key="4">
    <source>
        <dbReference type="Proteomes" id="UP000004471"/>
    </source>
</evidence>
<dbReference type="Pfam" id="PF00668">
    <property type="entry name" value="Condensation"/>
    <property type="match status" value="1"/>
</dbReference>
<dbReference type="PANTHER" id="PTHR45398">
    <property type="match status" value="1"/>
</dbReference>
<organism evidence="3 4">
    <name type="scientific">Pseudomonas syringae pv. japonica str. M301072</name>
    <dbReference type="NCBI Taxonomy" id="629262"/>
    <lineage>
        <taxon>Bacteria</taxon>
        <taxon>Pseudomonadati</taxon>
        <taxon>Pseudomonadota</taxon>
        <taxon>Gammaproteobacteria</taxon>
        <taxon>Pseudomonadales</taxon>
        <taxon>Pseudomonadaceae</taxon>
        <taxon>Pseudomonas</taxon>
        <taxon>Pseudomonas syringae</taxon>
    </lineage>
</organism>
<dbReference type="PROSITE" id="PS00455">
    <property type="entry name" value="AMP_BINDING"/>
    <property type="match status" value="1"/>
</dbReference>
<dbReference type="Gene3D" id="3.30.559.10">
    <property type="entry name" value="Chloramphenicol acetyltransferase-like domain"/>
    <property type="match status" value="1"/>
</dbReference>
<dbReference type="InterPro" id="IPR023213">
    <property type="entry name" value="CAT-like_dom_sf"/>
</dbReference>
<dbReference type="NCBIfam" id="TIGR01733">
    <property type="entry name" value="AA-adenyl-dom"/>
    <property type="match status" value="1"/>
</dbReference>
<dbReference type="EMBL" id="AEAH01001356">
    <property type="protein sequence ID" value="EGH32905.1"/>
    <property type="molecule type" value="Genomic_DNA"/>
</dbReference>
<dbReference type="Proteomes" id="UP000004471">
    <property type="component" value="Unassembled WGS sequence"/>
</dbReference>
<dbReference type="GO" id="GO:0003824">
    <property type="term" value="F:catalytic activity"/>
    <property type="evidence" value="ECO:0007669"/>
    <property type="project" value="InterPro"/>
</dbReference>
<sequence>MPTGRQRPPVQSHQGELYRFDLNADLAAKVRAFNARNGLTLFMTMTATLAVLLYRYSGQNDLRIGAPVANRIRPESEGLIGAFLNTQVLRVQLDGQMSVAQLFEQVRHTVIEGQSHQDLPFDHLVEALQPPRSAAYNPLFQVMCNVQRWEFQQSRELAGMTVEYLVNDARATKFDLNLEVTELDHRLGCCLTYSTDLFDEPRIAQMAEHWLNLLQALLADPQQRLSELPLLQDTERQQLLDSLGVEAGEQRLDQCIHSLFAEQAQRRADAPALTFDGQTLSYAELDAKTNQLAWMLRERGVGPQVRVGLALPRSLDMVVGLLAILKAGGAYVPLDPEYPLERLHYMIEDSGVGLLLSDRALFTALGELPAGVARWCLEDDQPLLESFSSDELPFISLPQHQAYLIYTSGSTGKPKGVVVSHGEIAMHCQAVIRRFDMRPDDCELHFYSINFDAATERLLVPLLSGARVVLRAQGQWDAEEICTLIRQQQVNILGFTPSYGSQLAQWLATQGQTLPVRMCITGGEALTGEHLQRIRAVFQPELLFNAYGPTETVVMPLASLAPQQLEDGEASVPIGRVVGARVAYILDADLALVPQGASGELYIGGAGLAQGYHQRPGMTAERFVADPFASNGGRLYRTGDLVRQ</sequence>
<reference evidence="3 4" key="1">
    <citation type="journal article" date="2011" name="PLoS Pathog.">
        <title>Dynamic evolution of pathogenicity revealed by sequencing and comparative genomics of 19 Pseudomonas syringae isolates.</title>
        <authorList>
            <person name="Baltrus D.A."/>
            <person name="Nishimura M.T."/>
            <person name="Romanchuk A."/>
            <person name="Chang J.H."/>
            <person name="Mukhtar M.S."/>
            <person name="Cherkis K."/>
            <person name="Roach J."/>
            <person name="Grant S.R."/>
            <person name="Jones C.D."/>
            <person name="Dangl J.L."/>
        </authorList>
    </citation>
    <scope>NUCLEOTIDE SEQUENCE [LARGE SCALE GENOMIC DNA]</scope>
    <source>
        <strain evidence="4">M301072PT</strain>
    </source>
</reference>
<dbReference type="Pfam" id="PF00501">
    <property type="entry name" value="AMP-binding"/>
    <property type="match status" value="1"/>
</dbReference>
<dbReference type="Gene3D" id="2.30.38.10">
    <property type="entry name" value="Luciferase, Domain 3"/>
    <property type="match status" value="1"/>
</dbReference>
<evidence type="ECO:0000259" key="2">
    <source>
        <dbReference type="Pfam" id="PF00668"/>
    </source>
</evidence>